<proteinExistence type="predicted"/>
<dbReference type="NCBIfam" id="NF040728">
    <property type="entry name" value="MerB_rel_SaoL"/>
    <property type="match status" value="1"/>
</dbReference>
<protein>
    <submittedName>
        <fullName evidence="1">Alkylmercury lyase</fullName>
    </submittedName>
</protein>
<evidence type="ECO:0000313" key="2">
    <source>
        <dbReference type="Proteomes" id="UP000183952"/>
    </source>
</evidence>
<keyword evidence="1" id="KW-0456">Lyase</keyword>
<dbReference type="Pfam" id="PF03243">
    <property type="entry name" value="MerB"/>
    <property type="match status" value="1"/>
</dbReference>
<name>A0A1M6PUN4_9CLOT</name>
<dbReference type="InterPro" id="IPR004927">
    <property type="entry name" value="MerB"/>
</dbReference>
<dbReference type="GO" id="GO:0018836">
    <property type="term" value="F:alkylmercury lyase activity"/>
    <property type="evidence" value="ECO:0007669"/>
    <property type="project" value="InterPro"/>
</dbReference>
<dbReference type="AlphaFoldDB" id="A0A1M6PUN4"/>
<evidence type="ECO:0000313" key="1">
    <source>
        <dbReference type="EMBL" id="SHK11651.1"/>
    </source>
</evidence>
<dbReference type="InterPro" id="IPR053717">
    <property type="entry name" value="MerB_lyase_sf"/>
</dbReference>
<dbReference type="STRING" id="1121331.SAMN02745248_01814"/>
<reference evidence="1 2" key="1">
    <citation type="submission" date="2016-11" db="EMBL/GenBank/DDBJ databases">
        <authorList>
            <person name="Jaros S."/>
            <person name="Januszkiewicz K."/>
            <person name="Wedrychowicz H."/>
        </authorList>
    </citation>
    <scope>NUCLEOTIDE SEQUENCE [LARGE SCALE GENOMIC DNA]</scope>
    <source>
        <strain evidence="1 2">DSM 3090</strain>
    </source>
</reference>
<dbReference type="SUPFAM" id="SSF160387">
    <property type="entry name" value="NosL/MerB-like"/>
    <property type="match status" value="1"/>
</dbReference>
<dbReference type="OrthoDB" id="307302at2"/>
<organism evidence="1 2">
    <name type="scientific">Hathewaya proteolytica DSM 3090</name>
    <dbReference type="NCBI Taxonomy" id="1121331"/>
    <lineage>
        <taxon>Bacteria</taxon>
        <taxon>Bacillati</taxon>
        <taxon>Bacillota</taxon>
        <taxon>Clostridia</taxon>
        <taxon>Eubacteriales</taxon>
        <taxon>Clostridiaceae</taxon>
        <taxon>Hathewaya</taxon>
    </lineage>
</organism>
<keyword evidence="2" id="KW-1185">Reference proteome</keyword>
<dbReference type="EMBL" id="FRAD01000014">
    <property type="protein sequence ID" value="SHK11651.1"/>
    <property type="molecule type" value="Genomic_DNA"/>
</dbReference>
<dbReference type="Proteomes" id="UP000183952">
    <property type="component" value="Unassembled WGS sequence"/>
</dbReference>
<dbReference type="Gene3D" id="3.30.450.410">
    <property type="match status" value="1"/>
</dbReference>
<accession>A0A1M6PUN4</accession>
<sequence length="166" mass="18794">MNTAQKLNIVNKCSCYSEEENIIRKAIMDFTIENKRAFSLKKDIEKLFTKIRIDNLEKKLTLLKEHNGFVADEDGNVNFVYPVSALGTNHHVTLADGRRFSAMCAIDAMGTTFTFHQDVVVESVCSNTGKSVRVEIRDGKLYDFNPPTLHALHVDLNRHTDWASSC</sequence>
<gene>
    <name evidence="1" type="ORF">SAMN02745248_01814</name>
</gene>